<feature type="transmembrane region" description="Helical" evidence="3">
    <location>
        <begin position="26"/>
        <end position="50"/>
    </location>
</feature>
<dbReference type="RefSeq" id="WP_078811643.1">
    <property type="nucleotide sequence ID" value="NZ_FUYE01000001.1"/>
</dbReference>
<feature type="compositionally biased region" description="Polar residues" evidence="2">
    <location>
        <begin position="489"/>
        <end position="508"/>
    </location>
</feature>
<evidence type="ECO:0000313" key="5">
    <source>
        <dbReference type="Proteomes" id="UP000190774"/>
    </source>
</evidence>
<feature type="region of interest" description="Disordered" evidence="2">
    <location>
        <begin position="451"/>
        <end position="525"/>
    </location>
</feature>
<feature type="compositionally biased region" description="Basic and acidic residues" evidence="2">
    <location>
        <begin position="463"/>
        <end position="480"/>
    </location>
</feature>
<feature type="transmembrane region" description="Helical" evidence="3">
    <location>
        <begin position="56"/>
        <end position="74"/>
    </location>
</feature>
<protein>
    <submittedName>
        <fullName evidence="4">Uncharacterized protein</fullName>
    </submittedName>
</protein>
<keyword evidence="1" id="KW-0175">Coiled coil</keyword>
<accession>A0A1T4WKI5</accession>
<dbReference type="Proteomes" id="UP000190774">
    <property type="component" value="Unassembled WGS sequence"/>
</dbReference>
<feature type="compositionally biased region" description="Low complexity" evidence="2">
    <location>
        <begin position="304"/>
        <end position="362"/>
    </location>
</feature>
<feature type="compositionally biased region" description="Basic and acidic residues" evidence="2">
    <location>
        <begin position="281"/>
        <end position="303"/>
    </location>
</feature>
<feature type="transmembrane region" description="Helical" evidence="3">
    <location>
        <begin position="139"/>
        <end position="155"/>
    </location>
</feature>
<proteinExistence type="predicted"/>
<dbReference type="AlphaFoldDB" id="A0A1T4WKI5"/>
<organism evidence="4 5">
    <name type="scientific">Prosthecobacter debontii</name>
    <dbReference type="NCBI Taxonomy" id="48467"/>
    <lineage>
        <taxon>Bacteria</taxon>
        <taxon>Pseudomonadati</taxon>
        <taxon>Verrucomicrobiota</taxon>
        <taxon>Verrucomicrobiia</taxon>
        <taxon>Verrucomicrobiales</taxon>
        <taxon>Verrucomicrobiaceae</taxon>
        <taxon>Prosthecobacter</taxon>
    </lineage>
</organism>
<evidence type="ECO:0000256" key="2">
    <source>
        <dbReference type="SAM" id="MobiDB-lite"/>
    </source>
</evidence>
<keyword evidence="3" id="KW-0812">Transmembrane</keyword>
<sequence>MPAHTRIQTFLHAVRARMDRARLARIVSAVFCVVSVLLAIWCLLWILQGYAVPKYGYFRAAFGMALFSTLLWWLSRPDQRKAARFADDHFGLKDALSSHLGFQEQQREGEFIALQVEDTARRIESCEPASIPIRWSRRLLTWGAILLVSSLVMGFKKPSPIVMERLSLEQETSAKTEEINKELEKQIEELLTQSPEDERELLQPEEWKKWLEELRQTKDQKAALRQYAELERRITEAAQKLSLRSQEQLLAKAAAELSQEAPLRPMAKALEQKDYKQAAEQLRKMQPKADDQKPDEARQELARLKAAAQRMAAAARSYQQRSGQNSSQKSGSQSQSQNNASTSPKSSQSGQQAQGSQGASSSESMDQQMISLEQQVNQLEQHMQQNPSSTECKNCQNQVQQQIAKLSQSLCRSAAQCNAAKKLTSLSQCTSKCQSYLSNKQCNSLSQSLGQNTGKGIGAGSSESRRTESELSQDNGKRDQLQGQKGAGPSSTSIEAADSGSGTVSRQASHQERTWQRQVESFVQREDVPAEVKAGVKEYFKAIQQVGEEQPTQPASN</sequence>
<keyword evidence="3" id="KW-0472">Membrane</keyword>
<reference evidence="5" key="1">
    <citation type="submission" date="2017-02" db="EMBL/GenBank/DDBJ databases">
        <authorList>
            <person name="Varghese N."/>
            <person name="Submissions S."/>
        </authorList>
    </citation>
    <scope>NUCLEOTIDE SEQUENCE [LARGE SCALE GENOMIC DNA]</scope>
    <source>
        <strain evidence="5">ATCC 700200</strain>
    </source>
</reference>
<dbReference type="STRING" id="48467.SAMN02745166_00436"/>
<dbReference type="OrthoDB" id="187216at2"/>
<evidence type="ECO:0000256" key="1">
    <source>
        <dbReference type="SAM" id="Coils"/>
    </source>
</evidence>
<name>A0A1T4WKI5_9BACT</name>
<feature type="coiled-coil region" evidence="1">
    <location>
        <begin position="166"/>
        <end position="247"/>
    </location>
</feature>
<gene>
    <name evidence="4" type="ORF">SAMN02745166_00436</name>
</gene>
<keyword evidence="3" id="KW-1133">Transmembrane helix</keyword>
<evidence type="ECO:0000256" key="3">
    <source>
        <dbReference type="SAM" id="Phobius"/>
    </source>
</evidence>
<feature type="region of interest" description="Disordered" evidence="2">
    <location>
        <begin position="281"/>
        <end position="367"/>
    </location>
</feature>
<evidence type="ECO:0000313" key="4">
    <source>
        <dbReference type="EMBL" id="SKA77876.1"/>
    </source>
</evidence>
<dbReference type="EMBL" id="FUYE01000001">
    <property type="protein sequence ID" value="SKA77876.1"/>
    <property type="molecule type" value="Genomic_DNA"/>
</dbReference>
<keyword evidence="5" id="KW-1185">Reference proteome</keyword>